<dbReference type="VEuPathDB" id="CryptoDB:Cvel_15021"/>
<protein>
    <submittedName>
        <fullName evidence="1">Uncharacterized protein</fullName>
    </submittedName>
</protein>
<evidence type="ECO:0000313" key="1">
    <source>
        <dbReference type="EMBL" id="CEM06683.1"/>
    </source>
</evidence>
<name>A0A0G4F3V3_9ALVE</name>
<sequence length="142" mass="14703">MIGHVAGHGLERLPCRGAVGAGGMGVGSTNGGAFGFSLRGDEAEAEERMEEMPSFFETHKISVRECKARAAFDCAEGDSEEETPVAFSLTEGGEEALAAFSCTAGEEEAPVACGCTEGGEEIPAACNCAEREEETPVVCDYA</sequence>
<dbReference type="EMBL" id="CDMZ01000103">
    <property type="protein sequence ID" value="CEM06683.1"/>
    <property type="molecule type" value="Genomic_DNA"/>
</dbReference>
<reference evidence="1" key="1">
    <citation type="submission" date="2014-11" db="EMBL/GenBank/DDBJ databases">
        <authorList>
            <person name="Otto D Thomas"/>
            <person name="Naeem Raeece"/>
        </authorList>
    </citation>
    <scope>NUCLEOTIDE SEQUENCE</scope>
</reference>
<dbReference type="AlphaFoldDB" id="A0A0G4F3V3"/>
<gene>
    <name evidence="1" type="ORF">Cvel_15021</name>
</gene>
<accession>A0A0G4F3V3</accession>
<proteinExistence type="predicted"/>
<organism evidence="1">
    <name type="scientific">Chromera velia CCMP2878</name>
    <dbReference type="NCBI Taxonomy" id="1169474"/>
    <lineage>
        <taxon>Eukaryota</taxon>
        <taxon>Sar</taxon>
        <taxon>Alveolata</taxon>
        <taxon>Colpodellida</taxon>
        <taxon>Chromeraceae</taxon>
        <taxon>Chromera</taxon>
    </lineage>
</organism>